<organism evidence="1">
    <name type="scientific">Amphora coffeiformis</name>
    <dbReference type="NCBI Taxonomy" id="265554"/>
    <lineage>
        <taxon>Eukaryota</taxon>
        <taxon>Sar</taxon>
        <taxon>Stramenopiles</taxon>
        <taxon>Ochrophyta</taxon>
        <taxon>Bacillariophyta</taxon>
        <taxon>Bacillariophyceae</taxon>
        <taxon>Bacillariophycidae</taxon>
        <taxon>Thalassiophysales</taxon>
        <taxon>Catenulaceae</taxon>
        <taxon>Amphora</taxon>
    </lineage>
</organism>
<sequence>MFRRITALNNHGVESMERRHFREAIFSFRHALDCLQSASVANSDANNNNNNNKMQVVEIMQHQPLQVVPIPLDCLDPSVVLSISPHNILEVYQCAFALMPGSPSMQTTTEALMVVFYNLGLTHHLWGLSYLSAKDSQIHLREALRCYKVAGNLFHACQVNGEHYNSGDVPLISSLTLVLGLLNNLGHTLAHFCKFNEARMCGTVLDDLIDSTCSSAGHYLLSEADGDFFFHTLSFMQVPANNLAPAA</sequence>
<reference evidence="1" key="1">
    <citation type="submission" date="2021-01" db="EMBL/GenBank/DDBJ databases">
        <authorList>
            <person name="Corre E."/>
            <person name="Pelletier E."/>
            <person name="Niang G."/>
            <person name="Scheremetjew M."/>
            <person name="Finn R."/>
            <person name="Kale V."/>
            <person name="Holt S."/>
            <person name="Cochrane G."/>
            <person name="Meng A."/>
            <person name="Brown T."/>
            <person name="Cohen L."/>
        </authorList>
    </citation>
    <scope>NUCLEOTIDE SEQUENCE</scope>
    <source>
        <strain evidence="1">CCMP127</strain>
    </source>
</reference>
<evidence type="ECO:0000313" key="1">
    <source>
        <dbReference type="EMBL" id="CAE0406518.1"/>
    </source>
</evidence>
<accession>A0A7S3P6A6</accession>
<evidence type="ECO:0008006" key="2">
    <source>
        <dbReference type="Google" id="ProtNLM"/>
    </source>
</evidence>
<dbReference type="EMBL" id="HBIM01005132">
    <property type="protein sequence ID" value="CAE0406518.1"/>
    <property type="molecule type" value="Transcribed_RNA"/>
</dbReference>
<name>A0A7S3P6A6_9STRA</name>
<dbReference type="AlphaFoldDB" id="A0A7S3P6A6"/>
<gene>
    <name evidence="1" type="ORF">ACOF00016_LOCUS4382</name>
</gene>
<proteinExistence type="predicted"/>
<protein>
    <recommendedName>
        <fullName evidence="2">KIF-binding protein</fullName>
    </recommendedName>
</protein>